<dbReference type="SUPFAM" id="SSF47413">
    <property type="entry name" value="lambda repressor-like DNA-binding domains"/>
    <property type="match status" value="1"/>
</dbReference>
<feature type="region of interest" description="Disordered" evidence="2">
    <location>
        <begin position="107"/>
        <end position="142"/>
    </location>
</feature>
<dbReference type="InterPro" id="IPR013430">
    <property type="entry name" value="Toxin_antidote_HigA"/>
</dbReference>
<evidence type="ECO:0000313" key="4">
    <source>
        <dbReference type="EMBL" id="VAW62312.1"/>
    </source>
</evidence>
<dbReference type="PANTHER" id="PTHR36924">
    <property type="entry name" value="ANTITOXIN HIGA-1"/>
    <property type="match status" value="1"/>
</dbReference>
<feature type="domain" description="HTH cro/C1-type" evidence="3">
    <location>
        <begin position="33"/>
        <end position="75"/>
    </location>
</feature>
<dbReference type="Pfam" id="PF01381">
    <property type="entry name" value="HTH_3"/>
    <property type="match status" value="1"/>
</dbReference>
<proteinExistence type="predicted"/>
<dbReference type="AlphaFoldDB" id="A0A3B0XFU7"/>
<dbReference type="InterPro" id="IPR010982">
    <property type="entry name" value="Lambda_DNA-bd_dom_sf"/>
</dbReference>
<accession>A0A3B0XFU7</accession>
<dbReference type="PROSITE" id="PS50943">
    <property type="entry name" value="HTH_CROC1"/>
    <property type="match status" value="1"/>
</dbReference>
<gene>
    <name evidence="4" type="ORF">MNBD_GAMMA10-405</name>
</gene>
<dbReference type="CDD" id="cd00093">
    <property type="entry name" value="HTH_XRE"/>
    <property type="match status" value="1"/>
</dbReference>
<keyword evidence="1" id="KW-0238">DNA-binding</keyword>
<dbReference type="PANTHER" id="PTHR36924:SF1">
    <property type="entry name" value="ANTITOXIN HIGA-1"/>
    <property type="match status" value="1"/>
</dbReference>
<organism evidence="4">
    <name type="scientific">hydrothermal vent metagenome</name>
    <dbReference type="NCBI Taxonomy" id="652676"/>
    <lineage>
        <taxon>unclassified sequences</taxon>
        <taxon>metagenomes</taxon>
        <taxon>ecological metagenomes</taxon>
    </lineage>
</organism>
<sequence length="142" mass="16120">MSKKIYTKPERVPSHAGRVLKSGFIDQYELRIETVAELLGITRGHLSRIINAHSPVTPDIALKLEILTKTPASQWLTIQSKYDAYMMEQETEFKKYKEALNNWVVNSLPMPPQERRSDKKTQKLVTKAAGIAKQLGKKKNAA</sequence>
<dbReference type="NCBIfam" id="TIGR02607">
    <property type="entry name" value="antidote_HigA"/>
    <property type="match status" value="1"/>
</dbReference>
<name>A0A3B0XFU7_9ZZZZ</name>
<dbReference type="EMBL" id="UOFJ01000070">
    <property type="protein sequence ID" value="VAW62312.1"/>
    <property type="molecule type" value="Genomic_DNA"/>
</dbReference>
<dbReference type="InterPro" id="IPR001387">
    <property type="entry name" value="Cro/C1-type_HTH"/>
</dbReference>
<evidence type="ECO:0000256" key="1">
    <source>
        <dbReference type="ARBA" id="ARBA00023125"/>
    </source>
</evidence>
<evidence type="ECO:0000259" key="3">
    <source>
        <dbReference type="PROSITE" id="PS50943"/>
    </source>
</evidence>
<reference evidence="4" key="1">
    <citation type="submission" date="2018-06" db="EMBL/GenBank/DDBJ databases">
        <authorList>
            <person name="Zhirakovskaya E."/>
        </authorList>
    </citation>
    <scope>NUCLEOTIDE SEQUENCE</scope>
</reference>
<protein>
    <recommendedName>
        <fullName evidence="3">HTH cro/C1-type domain-containing protein</fullName>
    </recommendedName>
</protein>
<evidence type="ECO:0000256" key="2">
    <source>
        <dbReference type="SAM" id="MobiDB-lite"/>
    </source>
</evidence>
<dbReference type="Gene3D" id="1.10.260.40">
    <property type="entry name" value="lambda repressor-like DNA-binding domains"/>
    <property type="match status" value="1"/>
</dbReference>
<dbReference type="GO" id="GO:0003677">
    <property type="term" value="F:DNA binding"/>
    <property type="evidence" value="ECO:0007669"/>
    <property type="project" value="UniProtKB-KW"/>
</dbReference>